<dbReference type="GO" id="GO:0003735">
    <property type="term" value="F:structural constituent of ribosome"/>
    <property type="evidence" value="ECO:0007669"/>
    <property type="project" value="InterPro"/>
</dbReference>
<feature type="region of interest" description="Disordered" evidence="1">
    <location>
        <begin position="27"/>
        <end position="60"/>
    </location>
</feature>
<reference evidence="3" key="2">
    <citation type="submission" date="2023-06" db="EMBL/GenBank/DDBJ databases">
        <authorList>
            <consortium name="Lawrence Berkeley National Laboratory"/>
            <person name="Haridas S."/>
            <person name="Hensen N."/>
            <person name="Bonometti L."/>
            <person name="Westerberg I."/>
            <person name="Brannstrom I.O."/>
            <person name="Guillou S."/>
            <person name="Cros-Aarteil S."/>
            <person name="Calhoun S."/>
            <person name="Kuo A."/>
            <person name="Mondo S."/>
            <person name="Pangilinan J."/>
            <person name="Riley R."/>
            <person name="Labutti K."/>
            <person name="Andreopoulos B."/>
            <person name="Lipzen A."/>
            <person name="Chen C."/>
            <person name="Yanf M."/>
            <person name="Daum C."/>
            <person name="Ng V."/>
            <person name="Clum A."/>
            <person name="Steindorff A."/>
            <person name="Ohm R."/>
            <person name="Martin F."/>
            <person name="Silar P."/>
            <person name="Natvig D."/>
            <person name="Lalanne C."/>
            <person name="Gautier V."/>
            <person name="Ament-Velasquez S.L."/>
            <person name="Kruys A."/>
            <person name="Hutchinson M.I."/>
            <person name="Powell A.J."/>
            <person name="Barry K."/>
            <person name="Miller A.N."/>
            <person name="Grigoriev I.V."/>
            <person name="Debuchy R."/>
            <person name="Gladieux P."/>
            <person name="Thoren M.H."/>
            <person name="Johannesson H."/>
        </authorList>
    </citation>
    <scope>NUCLEOTIDE SEQUENCE</scope>
    <source>
        <strain evidence="3">CBS 955.72</strain>
    </source>
</reference>
<dbReference type="PANTHER" id="PTHR13490">
    <property type="entry name" value="MITOCHONDRIAL 28S RIBOSOMAL PROTEIN S28"/>
    <property type="match status" value="1"/>
</dbReference>
<evidence type="ECO:0000259" key="2">
    <source>
        <dbReference type="Pfam" id="PF10213"/>
    </source>
</evidence>
<dbReference type="GO" id="GO:0005763">
    <property type="term" value="C:mitochondrial small ribosomal subunit"/>
    <property type="evidence" value="ECO:0007669"/>
    <property type="project" value="TreeGrafter"/>
</dbReference>
<keyword evidence="4" id="KW-1185">Reference proteome</keyword>
<organism evidence="3 4">
    <name type="scientific">Lasiosphaeria hispida</name>
    <dbReference type="NCBI Taxonomy" id="260671"/>
    <lineage>
        <taxon>Eukaryota</taxon>
        <taxon>Fungi</taxon>
        <taxon>Dikarya</taxon>
        <taxon>Ascomycota</taxon>
        <taxon>Pezizomycotina</taxon>
        <taxon>Sordariomycetes</taxon>
        <taxon>Sordariomycetidae</taxon>
        <taxon>Sordariales</taxon>
        <taxon>Lasiosphaeriaceae</taxon>
        <taxon>Lasiosphaeria</taxon>
    </lineage>
</organism>
<dbReference type="GO" id="GO:0032543">
    <property type="term" value="P:mitochondrial translation"/>
    <property type="evidence" value="ECO:0007669"/>
    <property type="project" value="InterPro"/>
</dbReference>
<evidence type="ECO:0000256" key="1">
    <source>
        <dbReference type="SAM" id="MobiDB-lite"/>
    </source>
</evidence>
<accession>A0AAJ0HGG8</accession>
<proteinExistence type="predicted"/>
<protein>
    <submittedName>
        <fullName evidence="3">Mitochondrial ribosomal subunit protein-domain-containing protein</fullName>
    </submittedName>
</protein>
<dbReference type="Proteomes" id="UP001275084">
    <property type="component" value="Unassembled WGS sequence"/>
</dbReference>
<evidence type="ECO:0000313" key="3">
    <source>
        <dbReference type="EMBL" id="KAK3350161.1"/>
    </source>
</evidence>
<dbReference type="InterPro" id="IPR039848">
    <property type="entry name" value="Ribosomal_mS35_mt"/>
</dbReference>
<sequence length="378" mass="43899">MASAVNSLRLCLRTTRQLQCLRVAQLQPPRSRRTLSTTPIRWAEKDSAEDEGDEEQTKNYSDFGNALVDLQRDRKYTEEERKQFSQDLQLWEALTPAERDGMTARIKSIKAATAPLKRPATKKKNSFWNEEEHDTDLITNEVGEDDFEEDDIVSLGHGKLEEHREHREYARLAVWEMPLLSKFAKKFEPPTQDEVLRFRFTSYMGEFHPADRKVVVEFCPTDLKVLTEAQQLKLKKLAGSRYNPEKDLVRVSCERYEHQAQNKRYLGDLVDKMITMAKDPTDMFEDIPLDTRHHIFKAKPKFPVEWRMNEERRAELEDQRKKALLLDESKRMNGTLVDGVRSIQEAFVTFPEPVASLQPAAARKGTSRSGKSQARVMR</sequence>
<dbReference type="PANTHER" id="PTHR13490:SF0">
    <property type="entry name" value="SMALL RIBOSOMAL SUBUNIT PROTEIN MS35"/>
    <property type="match status" value="1"/>
</dbReference>
<dbReference type="Pfam" id="PF10213">
    <property type="entry name" value="MRP-S28"/>
    <property type="match status" value="1"/>
</dbReference>
<feature type="domain" description="Small ribosomal subunit protein mS35 mitochondrial conserved" evidence="2">
    <location>
        <begin position="186"/>
        <end position="306"/>
    </location>
</feature>
<gene>
    <name evidence="3" type="ORF">B0T25DRAFT_261106</name>
</gene>
<comment type="caution">
    <text evidence="3">The sequence shown here is derived from an EMBL/GenBank/DDBJ whole genome shotgun (WGS) entry which is preliminary data.</text>
</comment>
<dbReference type="InterPro" id="IPR019349">
    <property type="entry name" value="Ribosomal_mS35_mit"/>
</dbReference>
<evidence type="ECO:0000313" key="4">
    <source>
        <dbReference type="Proteomes" id="UP001275084"/>
    </source>
</evidence>
<feature type="region of interest" description="Disordered" evidence="1">
    <location>
        <begin position="357"/>
        <end position="378"/>
    </location>
</feature>
<name>A0AAJ0HGG8_9PEZI</name>
<reference evidence="3" key="1">
    <citation type="journal article" date="2023" name="Mol. Phylogenet. Evol.">
        <title>Genome-scale phylogeny and comparative genomics of the fungal order Sordariales.</title>
        <authorList>
            <person name="Hensen N."/>
            <person name="Bonometti L."/>
            <person name="Westerberg I."/>
            <person name="Brannstrom I.O."/>
            <person name="Guillou S."/>
            <person name="Cros-Aarteil S."/>
            <person name="Calhoun S."/>
            <person name="Haridas S."/>
            <person name="Kuo A."/>
            <person name="Mondo S."/>
            <person name="Pangilinan J."/>
            <person name="Riley R."/>
            <person name="LaButti K."/>
            <person name="Andreopoulos B."/>
            <person name="Lipzen A."/>
            <person name="Chen C."/>
            <person name="Yan M."/>
            <person name="Daum C."/>
            <person name="Ng V."/>
            <person name="Clum A."/>
            <person name="Steindorff A."/>
            <person name="Ohm R.A."/>
            <person name="Martin F."/>
            <person name="Silar P."/>
            <person name="Natvig D.O."/>
            <person name="Lalanne C."/>
            <person name="Gautier V."/>
            <person name="Ament-Velasquez S.L."/>
            <person name="Kruys A."/>
            <person name="Hutchinson M.I."/>
            <person name="Powell A.J."/>
            <person name="Barry K."/>
            <person name="Miller A.N."/>
            <person name="Grigoriev I.V."/>
            <person name="Debuchy R."/>
            <person name="Gladieux P."/>
            <person name="Hiltunen Thoren M."/>
            <person name="Johannesson H."/>
        </authorList>
    </citation>
    <scope>NUCLEOTIDE SEQUENCE</scope>
    <source>
        <strain evidence="3">CBS 955.72</strain>
    </source>
</reference>
<dbReference type="AlphaFoldDB" id="A0AAJ0HGG8"/>
<dbReference type="EMBL" id="JAUIQD010000005">
    <property type="protein sequence ID" value="KAK3350161.1"/>
    <property type="molecule type" value="Genomic_DNA"/>
</dbReference>